<feature type="domain" description="Ppx/GppA phosphatase C-terminal" evidence="3">
    <location>
        <begin position="309"/>
        <end position="483"/>
    </location>
</feature>
<dbReference type="Gene3D" id="3.30.420.40">
    <property type="match status" value="1"/>
</dbReference>
<evidence type="ECO:0000259" key="2">
    <source>
        <dbReference type="Pfam" id="PF02541"/>
    </source>
</evidence>
<keyword evidence="5" id="KW-1185">Reference proteome</keyword>
<dbReference type="Pfam" id="PF21447">
    <property type="entry name" value="Ppx-GppA_III"/>
    <property type="match status" value="1"/>
</dbReference>
<dbReference type="InterPro" id="IPR003695">
    <property type="entry name" value="Ppx_GppA_N"/>
</dbReference>
<name>Q0A7H2_ALKEH</name>
<dbReference type="InterPro" id="IPR048950">
    <property type="entry name" value="Ppx_GppA_C"/>
</dbReference>
<sequence length="497" mass="54903">MGKPDILAAVDLGSNSFHMIVARHEGGQLRILDRLREPVRLAEGLETHRTLSAPARERALACLRRFGQRLREVDAGGVRAVGTNTLRRARQKRGFLEEAEAALGHGIEIIPGYEEARLVYLGVARSLDFDGRPRLVVDIGGGSTELIIGAGEQPRAMDSLHMGCVSFTERYFPGGEITPACMERALTAAGVEMEPVGAHYQTPLWAEAVGASGTIRAVANVVQAAGWCDYGITREALQRLGDTLLSAGHVDRLRLDGLSDDRRVVLPGGVAVLSAVFETLGVGRMEVAEGALREGLLYDLVGRLGEADVRAATVESLVRRYHVDELQAGRVAATAHYCLQQVAADWSLQRPFWARLLRWAAQLHEVGLDISHSQYHKHGAYITRHADMAGFSSLDQQLLAVLVRAHRRKFPVVEFDALPGSHRIPLIRLGVLLRLAVLLHRSRSETPLPDFRLRGNGHHLKLELPSDWLEQHPLVRADLEQERRWLKRADLRLYLGA</sequence>
<feature type="domain" description="Ppx/GppA phosphatase N-terminal" evidence="2">
    <location>
        <begin position="20"/>
        <end position="302"/>
    </location>
</feature>
<dbReference type="AlphaFoldDB" id="Q0A7H2"/>
<dbReference type="InterPro" id="IPR050273">
    <property type="entry name" value="GppA/Ppx_hydrolase"/>
</dbReference>
<dbReference type="Proteomes" id="UP000001962">
    <property type="component" value="Chromosome"/>
</dbReference>
<dbReference type="InterPro" id="IPR043129">
    <property type="entry name" value="ATPase_NBD"/>
</dbReference>
<dbReference type="CDD" id="cd24053">
    <property type="entry name" value="ASKHA_NBD_EcPPX-GppA-like"/>
    <property type="match status" value="1"/>
</dbReference>
<dbReference type="OrthoDB" id="9793035at2"/>
<evidence type="ECO:0000313" key="4">
    <source>
        <dbReference type="EMBL" id="ABI57215.1"/>
    </source>
</evidence>
<keyword evidence="1" id="KW-0378">Hydrolase</keyword>
<proteinExistence type="predicted"/>
<dbReference type="PANTHER" id="PTHR30005:SF14">
    <property type="entry name" value="EXOPOLYPHOSPHATASE"/>
    <property type="match status" value="1"/>
</dbReference>
<protein>
    <submittedName>
        <fullName evidence="4">Ppx/GppA phosphatase</fullName>
    </submittedName>
</protein>
<dbReference type="eggNOG" id="COG0248">
    <property type="taxonomic scope" value="Bacteria"/>
</dbReference>
<evidence type="ECO:0000256" key="1">
    <source>
        <dbReference type="ARBA" id="ARBA00022801"/>
    </source>
</evidence>
<dbReference type="EMBL" id="CP000453">
    <property type="protein sequence ID" value="ABI57215.1"/>
    <property type="molecule type" value="Genomic_DNA"/>
</dbReference>
<dbReference type="SUPFAM" id="SSF53067">
    <property type="entry name" value="Actin-like ATPase domain"/>
    <property type="match status" value="2"/>
</dbReference>
<dbReference type="InterPro" id="IPR030673">
    <property type="entry name" value="PyroPPase_GppA_Ppx"/>
</dbReference>
<dbReference type="GO" id="GO:0004309">
    <property type="term" value="F:exopolyphosphatase activity"/>
    <property type="evidence" value="ECO:0007669"/>
    <property type="project" value="TreeGrafter"/>
</dbReference>
<dbReference type="Gene3D" id="1.10.3210.10">
    <property type="entry name" value="Hypothetical protein af1432"/>
    <property type="match status" value="1"/>
</dbReference>
<reference evidence="5" key="1">
    <citation type="submission" date="2006-08" db="EMBL/GenBank/DDBJ databases">
        <title>Complete sequence of Alkalilimnicola ehrilichei MLHE-1.</title>
        <authorList>
            <person name="Copeland A."/>
            <person name="Lucas S."/>
            <person name="Lapidus A."/>
            <person name="Barry K."/>
            <person name="Detter J.C."/>
            <person name="Glavina del Rio T."/>
            <person name="Hammon N."/>
            <person name="Israni S."/>
            <person name="Dalin E."/>
            <person name="Tice H."/>
            <person name="Pitluck S."/>
            <person name="Sims D."/>
            <person name="Brettin T."/>
            <person name="Bruce D."/>
            <person name="Han C."/>
            <person name="Tapia R."/>
            <person name="Gilna P."/>
            <person name="Schmutz J."/>
            <person name="Larimer F."/>
            <person name="Land M."/>
            <person name="Hauser L."/>
            <person name="Kyrpides N."/>
            <person name="Mikhailova N."/>
            <person name="Oremland R.S."/>
            <person name="Hoeft S.E."/>
            <person name="Switzer-Blum J."/>
            <person name="Kulp T."/>
            <person name="King G."/>
            <person name="Tabita R."/>
            <person name="Witte B."/>
            <person name="Santini J.M."/>
            <person name="Basu P."/>
            <person name="Hollibaugh J.T."/>
            <person name="Xie G."/>
            <person name="Stolz J.F."/>
            <person name="Richardson P."/>
        </authorList>
    </citation>
    <scope>NUCLEOTIDE SEQUENCE [LARGE SCALE GENOMIC DNA]</scope>
    <source>
        <strain evidence="5">ATCC BAA-1101 / DSM 17681 / MLHE-1</strain>
    </source>
</reference>
<dbReference type="GO" id="GO:0006798">
    <property type="term" value="P:polyphosphate catabolic process"/>
    <property type="evidence" value="ECO:0007669"/>
    <property type="project" value="TreeGrafter"/>
</dbReference>
<dbReference type="SUPFAM" id="SSF109604">
    <property type="entry name" value="HD-domain/PDEase-like"/>
    <property type="match status" value="1"/>
</dbReference>
<dbReference type="FunFam" id="3.30.420.40:FF:000023">
    <property type="entry name" value="Guanosine-5'-triphosphate,3'-diphosphate pyrophosphatase"/>
    <property type="match status" value="1"/>
</dbReference>
<evidence type="ECO:0000259" key="3">
    <source>
        <dbReference type="Pfam" id="PF21447"/>
    </source>
</evidence>
<dbReference type="KEGG" id="aeh:Mlg_1871"/>
<dbReference type="RefSeq" id="WP_011629609.1">
    <property type="nucleotide sequence ID" value="NC_008340.1"/>
</dbReference>
<accession>Q0A7H2</accession>
<dbReference type="PIRSF" id="PIRSF001267">
    <property type="entry name" value="Pyrophosphatase_GppA_Ppx"/>
    <property type="match status" value="1"/>
</dbReference>
<gene>
    <name evidence="4" type="ordered locus">Mlg_1871</name>
</gene>
<evidence type="ECO:0000313" key="5">
    <source>
        <dbReference type="Proteomes" id="UP000001962"/>
    </source>
</evidence>
<dbReference type="Gene3D" id="3.30.420.150">
    <property type="entry name" value="Exopolyphosphatase. Domain 2"/>
    <property type="match status" value="1"/>
</dbReference>
<dbReference type="PANTHER" id="PTHR30005">
    <property type="entry name" value="EXOPOLYPHOSPHATASE"/>
    <property type="match status" value="1"/>
</dbReference>
<dbReference type="Pfam" id="PF02541">
    <property type="entry name" value="Ppx-GppA"/>
    <property type="match status" value="1"/>
</dbReference>
<organism evidence="4 5">
    <name type="scientific">Alkalilimnicola ehrlichii (strain ATCC BAA-1101 / DSM 17681 / MLHE-1)</name>
    <dbReference type="NCBI Taxonomy" id="187272"/>
    <lineage>
        <taxon>Bacteria</taxon>
        <taxon>Pseudomonadati</taxon>
        <taxon>Pseudomonadota</taxon>
        <taxon>Gammaproteobacteria</taxon>
        <taxon>Chromatiales</taxon>
        <taxon>Ectothiorhodospiraceae</taxon>
        <taxon>Alkalilimnicola</taxon>
    </lineage>
</organism>
<dbReference type="HOGENOM" id="CLU_025908_4_0_6"/>